<dbReference type="InterPro" id="IPR051679">
    <property type="entry name" value="DASS-Related_Transporters"/>
</dbReference>
<sequence length="461" mass="49155">MFSRLFLAFILLVAAALLLFPPPMLNLLQSRTLAIVLVTLTLWASSALPQYLTSLLFFLAAILLQVATPANVFSGFASAAFWLIFAGLVIGMAIRSTGLGDRMAALLGRHLAHSYTWLICGLMLCGTLLGFVMPSSMGRAVMMVPIAMALAERCGFAPGSQGRIGVALTVAFGCHVPTFTILPSNIPNMVLSGTAETIYGVHISYTDYLWLHFPVLGLLKAAVIAALILWRYPAQVAAQTSAVPATASHDPALQRRLSLILLVALGFWLTDSLHGINPAWVGLAAACLLLMPKIGMVSADELQKQMNISMLLFVAGVLALGALVNSSGLGSAIAGAMMDWLPLQPGEDLQNFLSLSGLAFITGLIATLPGVPAVLTPMAGELAQHSGWTVPMVLMTQVVGFSTILFPYQSGPLIVGMQLCKEPLRELLKITVPLTLISLLVLMPLDYLWWWLTGQFSALSG</sequence>
<feature type="transmembrane region" description="Helical" evidence="5">
    <location>
        <begin position="276"/>
        <end position="296"/>
    </location>
</feature>
<comment type="caution">
    <text evidence="6">The sequence shown here is derived from an EMBL/GenBank/DDBJ whole genome shotgun (WGS) entry which is preliminary data.</text>
</comment>
<accession>A0A2S5KNY0</accession>
<dbReference type="GO" id="GO:0022857">
    <property type="term" value="F:transmembrane transporter activity"/>
    <property type="evidence" value="ECO:0007669"/>
    <property type="project" value="InterPro"/>
</dbReference>
<evidence type="ECO:0000256" key="4">
    <source>
        <dbReference type="ARBA" id="ARBA00023136"/>
    </source>
</evidence>
<dbReference type="InterPro" id="IPR001898">
    <property type="entry name" value="SLC13A/DASS"/>
</dbReference>
<evidence type="ECO:0000256" key="1">
    <source>
        <dbReference type="ARBA" id="ARBA00004141"/>
    </source>
</evidence>
<proteinExistence type="predicted"/>
<dbReference type="AlphaFoldDB" id="A0A2S5KNY0"/>
<dbReference type="Pfam" id="PF00939">
    <property type="entry name" value="Na_sulph_symp"/>
    <property type="match status" value="1"/>
</dbReference>
<feature type="transmembrane region" description="Helical" evidence="5">
    <location>
        <begin position="209"/>
        <end position="232"/>
    </location>
</feature>
<keyword evidence="4 5" id="KW-0472">Membrane</keyword>
<feature type="transmembrane region" description="Helical" evidence="5">
    <location>
        <begin position="114"/>
        <end position="133"/>
    </location>
</feature>
<reference evidence="6 7" key="1">
    <citation type="submission" date="2018-02" db="EMBL/GenBank/DDBJ databases">
        <title>novel marine gammaproteobacteria from coastal saline agro ecosystem.</title>
        <authorList>
            <person name="Krishnan R."/>
            <person name="Ramesh Kumar N."/>
        </authorList>
    </citation>
    <scope>NUCLEOTIDE SEQUENCE [LARGE SCALE GENOMIC DNA]</scope>
    <source>
        <strain evidence="6 7">228</strain>
    </source>
</reference>
<name>A0A2S5KNY0_9PROT</name>
<feature type="transmembrane region" description="Helical" evidence="5">
    <location>
        <begin position="387"/>
        <end position="410"/>
    </location>
</feature>
<evidence type="ECO:0000313" key="6">
    <source>
        <dbReference type="EMBL" id="PPC76239.1"/>
    </source>
</evidence>
<gene>
    <name evidence="6" type="ORF">C4K68_16515</name>
</gene>
<feature type="transmembrane region" description="Helical" evidence="5">
    <location>
        <begin position="75"/>
        <end position="94"/>
    </location>
</feature>
<organism evidence="6 7">
    <name type="scientific">Proteobacteria bacterium 228</name>
    <dbReference type="NCBI Taxonomy" id="2083153"/>
    <lineage>
        <taxon>Bacteria</taxon>
        <taxon>Pseudomonadati</taxon>
        <taxon>Pseudomonadota</taxon>
    </lineage>
</organism>
<keyword evidence="3 5" id="KW-1133">Transmembrane helix</keyword>
<evidence type="ECO:0000256" key="2">
    <source>
        <dbReference type="ARBA" id="ARBA00022692"/>
    </source>
</evidence>
<dbReference type="PANTHER" id="PTHR43652:SF2">
    <property type="entry name" value="BASIC AMINO ACID ANTIPORTER YFCC-RELATED"/>
    <property type="match status" value="1"/>
</dbReference>
<dbReference type="PANTHER" id="PTHR43652">
    <property type="entry name" value="BASIC AMINO ACID ANTIPORTER YFCC-RELATED"/>
    <property type="match status" value="1"/>
</dbReference>
<dbReference type="OrthoDB" id="5460483at2"/>
<comment type="subcellular location">
    <subcellularLocation>
        <location evidence="1">Membrane</location>
        <topology evidence="1">Multi-pass membrane protein</topology>
    </subcellularLocation>
</comment>
<evidence type="ECO:0000256" key="3">
    <source>
        <dbReference type="ARBA" id="ARBA00022989"/>
    </source>
</evidence>
<feature type="transmembrane region" description="Helical" evidence="5">
    <location>
        <begin position="430"/>
        <end position="452"/>
    </location>
</feature>
<feature type="transmembrane region" description="Helical" evidence="5">
    <location>
        <begin position="353"/>
        <end position="375"/>
    </location>
</feature>
<dbReference type="GO" id="GO:0005886">
    <property type="term" value="C:plasma membrane"/>
    <property type="evidence" value="ECO:0007669"/>
    <property type="project" value="TreeGrafter"/>
</dbReference>
<evidence type="ECO:0000256" key="5">
    <source>
        <dbReference type="SAM" id="Phobius"/>
    </source>
</evidence>
<feature type="transmembrane region" description="Helical" evidence="5">
    <location>
        <begin position="308"/>
        <end position="333"/>
    </location>
</feature>
<keyword evidence="2 5" id="KW-0812">Transmembrane</keyword>
<dbReference type="Proteomes" id="UP000238196">
    <property type="component" value="Unassembled WGS sequence"/>
</dbReference>
<protein>
    <submittedName>
        <fullName evidence="6">Sodium:sulfate symporter</fullName>
    </submittedName>
</protein>
<evidence type="ECO:0000313" key="7">
    <source>
        <dbReference type="Proteomes" id="UP000238196"/>
    </source>
</evidence>
<dbReference type="EMBL" id="PRLP01000055">
    <property type="protein sequence ID" value="PPC76239.1"/>
    <property type="molecule type" value="Genomic_DNA"/>
</dbReference>